<evidence type="ECO:0000313" key="1">
    <source>
        <dbReference type="EMBL" id="VVN72169.1"/>
    </source>
</evidence>
<protein>
    <recommendedName>
        <fullName evidence="3">Alkaline phosphatase family protein</fullName>
    </recommendedName>
</protein>
<dbReference type="PANTHER" id="PTHR10151:SF120">
    <property type="entry name" value="BIS(5'-ADENOSYL)-TRIPHOSPHATASE"/>
    <property type="match status" value="1"/>
</dbReference>
<accession>A0A5E7A252</accession>
<proteinExistence type="predicted"/>
<dbReference type="EMBL" id="CABVHW010000001">
    <property type="protein sequence ID" value="VVN72169.1"/>
    <property type="molecule type" value="Genomic_DNA"/>
</dbReference>
<dbReference type="Pfam" id="PF01663">
    <property type="entry name" value="Phosphodiest"/>
    <property type="match status" value="1"/>
</dbReference>
<dbReference type="InterPro" id="IPR002591">
    <property type="entry name" value="Phosphodiest/P_Trfase"/>
</dbReference>
<dbReference type="Gene3D" id="3.40.720.10">
    <property type="entry name" value="Alkaline Phosphatase, subunit A"/>
    <property type="match status" value="1"/>
</dbReference>
<dbReference type="Proteomes" id="UP000381093">
    <property type="component" value="Unassembled WGS sequence"/>
</dbReference>
<dbReference type="SUPFAM" id="SSF53649">
    <property type="entry name" value="Alkaline phosphatase-like"/>
    <property type="match status" value="1"/>
</dbReference>
<reference evidence="1 2" key="1">
    <citation type="submission" date="2019-09" db="EMBL/GenBank/DDBJ databases">
        <authorList>
            <person name="Chandra G."/>
            <person name="Truman W A."/>
        </authorList>
    </citation>
    <scope>NUCLEOTIDE SEQUENCE [LARGE SCALE GENOMIC DNA]</scope>
    <source>
        <strain evidence="1">PS710</strain>
    </source>
</reference>
<dbReference type="GO" id="GO:0016787">
    <property type="term" value="F:hydrolase activity"/>
    <property type="evidence" value="ECO:0007669"/>
    <property type="project" value="UniProtKB-ARBA"/>
</dbReference>
<dbReference type="RefSeq" id="WP_191627448.1">
    <property type="nucleotide sequence ID" value="NZ_CABVHW010000001.1"/>
</dbReference>
<organism evidence="1 2">
    <name type="scientific">Pseudomonas fluorescens</name>
    <dbReference type="NCBI Taxonomy" id="294"/>
    <lineage>
        <taxon>Bacteria</taxon>
        <taxon>Pseudomonadati</taxon>
        <taxon>Pseudomonadota</taxon>
        <taxon>Gammaproteobacteria</taxon>
        <taxon>Pseudomonadales</taxon>
        <taxon>Pseudomonadaceae</taxon>
        <taxon>Pseudomonas</taxon>
    </lineage>
</organism>
<name>A0A5E7A252_PSEFL</name>
<dbReference type="PANTHER" id="PTHR10151">
    <property type="entry name" value="ECTONUCLEOTIDE PYROPHOSPHATASE/PHOSPHODIESTERASE"/>
    <property type="match status" value="1"/>
</dbReference>
<gene>
    <name evidence="1" type="ORF">PS710_00503</name>
</gene>
<evidence type="ECO:0008006" key="3">
    <source>
        <dbReference type="Google" id="ProtNLM"/>
    </source>
</evidence>
<dbReference type="AlphaFoldDB" id="A0A5E7A252"/>
<sequence length="381" mass="40780">MSQPIRSGLVSLTNSVLQSLGASDNAASIVLPRCKQVVLCLVDGLGAQLLDLYAHRAPYLSSLVNRGEGQVLRSGFPSTTAASLASLATAQDSGSHGIVGAAFNVEGWQFNPLSWQLFDPRTGRLDAAAACAEEIVASQSAWVKAAAGGLLINAFLPAAIAGSAYTRTVFNGAKVIAFTDPDDLIANVRSVSGCNDRQLSYVYFGELDLCGHLHGPGSGKWQDTLEDIDQRIRSLHDQLAQDALLIVTADHGMTTIDDARTFDFDLMPDLQHGVASLCGDIRARHVYLQDPTDADVVKRWREILADHFEVLTREQALVLGLFGKNVTDAACQRIGDLLLIAGDNAGLIRSVREPFQTSWRGHHGALSDEEQLVPLIIATGG</sequence>
<dbReference type="InterPro" id="IPR017850">
    <property type="entry name" value="Alkaline_phosphatase_core_sf"/>
</dbReference>
<evidence type="ECO:0000313" key="2">
    <source>
        <dbReference type="Proteomes" id="UP000381093"/>
    </source>
</evidence>